<gene>
    <name evidence="2" type="ordered locus">PXO_05610</name>
</gene>
<dbReference type="Proteomes" id="UP000001740">
    <property type="component" value="Chromosome"/>
</dbReference>
<reference evidence="2 3" key="1">
    <citation type="journal article" date="2008" name="BMC Genomics">
        <title>Genome sequence and rapid evolution of the rice pathogen Xanthomonas oryzae pv. oryzae PXO99A.</title>
        <authorList>
            <person name="Salzberg S.L."/>
            <person name="Sommer D.D."/>
            <person name="Schatz M.C."/>
            <person name="Phillippy A.M."/>
            <person name="Rabinowicz P.D."/>
            <person name="Tsuge S."/>
            <person name="Furutani A."/>
            <person name="Ochiai H."/>
            <person name="Delcher A.L."/>
            <person name="Kelley D."/>
            <person name="Madupu R."/>
            <person name="Puiu D."/>
            <person name="Radune D."/>
            <person name="Shumway M."/>
            <person name="Trapnell C."/>
            <person name="Aparna G."/>
            <person name="Jha G."/>
            <person name="Pandey A."/>
            <person name="Patil P.B."/>
            <person name="Ishihara H."/>
            <person name="Meyer D.F."/>
            <person name="Szurek B."/>
            <person name="Verdier V."/>
            <person name="Koebnik R."/>
            <person name="Dow J.M."/>
            <person name="Ryan R.P."/>
            <person name="Hirata H."/>
            <person name="Tsuyumu S."/>
            <person name="Won Lee S."/>
            <person name="Seo Y.S."/>
            <person name="Sriariyanum M."/>
            <person name="Ronald P.C."/>
            <person name="Sonti R.V."/>
            <person name="Van Sluys M.A."/>
            <person name="Leach J.E."/>
            <person name="White F.F."/>
            <person name="Bogdanove A.J."/>
        </authorList>
    </citation>
    <scope>NUCLEOTIDE SEQUENCE [LARGE SCALE GENOMIC DNA]</scope>
    <source>
        <strain evidence="2 3">PXO99A</strain>
    </source>
</reference>
<evidence type="ECO:0000313" key="2">
    <source>
        <dbReference type="EMBL" id="ACD58953.1"/>
    </source>
</evidence>
<dbReference type="Pfam" id="PF16371">
    <property type="entry name" value="MetallophosN"/>
    <property type="match status" value="1"/>
</dbReference>
<dbReference type="AlphaFoldDB" id="A0A0K0GKU4"/>
<feature type="domain" description="Calcineurin-like phosphoesterase N-terminal" evidence="1">
    <location>
        <begin position="34"/>
        <end position="93"/>
    </location>
</feature>
<protein>
    <recommendedName>
        <fullName evidence="1">Calcineurin-like phosphoesterase N-terminal domain-containing protein</fullName>
    </recommendedName>
</protein>
<evidence type="ECO:0000313" key="3">
    <source>
        <dbReference type="Proteomes" id="UP000001740"/>
    </source>
</evidence>
<dbReference type="eggNOG" id="COG1409">
    <property type="taxonomic scope" value="Bacteria"/>
</dbReference>
<dbReference type="HOGENOM" id="CLU_1980743_0_0_6"/>
<dbReference type="KEGG" id="xop:PXO_05610"/>
<proteinExistence type="predicted"/>
<sequence length="101" mass="10806">MALCLLAASAYARDITVVGIVYAERDGRAGRSADEPGVADVAVSNGEQIVRTDAQGRYRLPVRDGQTVFVIKPGDRRFVPAADGLPAFWRHDAPSGSAKHK</sequence>
<dbReference type="InterPro" id="IPR032285">
    <property type="entry name" value="Metallophos_N"/>
</dbReference>
<dbReference type="EMBL" id="CP000967">
    <property type="protein sequence ID" value="ACD58953.1"/>
    <property type="molecule type" value="Genomic_DNA"/>
</dbReference>
<name>A0A0K0GKU4_XANOP</name>
<evidence type="ECO:0000259" key="1">
    <source>
        <dbReference type="Pfam" id="PF16371"/>
    </source>
</evidence>
<organism evidence="2 3">
    <name type="scientific">Xanthomonas oryzae pv. oryzae (strain PXO99A)</name>
    <dbReference type="NCBI Taxonomy" id="360094"/>
    <lineage>
        <taxon>Bacteria</taxon>
        <taxon>Pseudomonadati</taxon>
        <taxon>Pseudomonadota</taxon>
        <taxon>Gammaproteobacteria</taxon>
        <taxon>Lysobacterales</taxon>
        <taxon>Lysobacteraceae</taxon>
        <taxon>Xanthomonas</taxon>
    </lineage>
</organism>
<accession>A0A0K0GKU4</accession>